<feature type="compositionally biased region" description="Basic and acidic residues" evidence="1">
    <location>
        <begin position="18"/>
        <end position="34"/>
    </location>
</feature>
<evidence type="ECO:0000313" key="2">
    <source>
        <dbReference type="EMBL" id="KAK7504673.1"/>
    </source>
</evidence>
<feature type="non-terminal residue" evidence="2">
    <location>
        <position position="1"/>
    </location>
</feature>
<feature type="non-terminal residue" evidence="2">
    <location>
        <position position="147"/>
    </location>
</feature>
<reference evidence="2 3" key="1">
    <citation type="journal article" date="2023" name="Sci. Data">
        <title>Genome assembly of the Korean intertidal mud-creeper Batillaria attramentaria.</title>
        <authorList>
            <person name="Patra A.K."/>
            <person name="Ho P.T."/>
            <person name="Jun S."/>
            <person name="Lee S.J."/>
            <person name="Kim Y."/>
            <person name="Won Y.J."/>
        </authorList>
    </citation>
    <scope>NUCLEOTIDE SEQUENCE [LARGE SCALE GENOMIC DNA]</scope>
    <source>
        <strain evidence="2">Wonlab-2016</strain>
    </source>
</reference>
<comment type="caution">
    <text evidence="2">The sequence shown here is derived from an EMBL/GenBank/DDBJ whole genome shotgun (WGS) entry which is preliminary data.</text>
</comment>
<feature type="region of interest" description="Disordered" evidence="1">
    <location>
        <begin position="1"/>
        <end position="34"/>
    </location>
</feature>
<keyword evidence="3" id="KW-1185">Reference proteome</keyword>
<evidence type="ECO:0000256" key="1">
    <source>
        <dbReference type="SAM" id="MobiDB-lite"/>
    </source>
</evidence>
<gene>
    <name evidence="2" type="ORF">BaRGS_00004159</name>
</gene>
<dbReference type="AlphaFoldDB" id="A0ABD0LZY9"/>
<dbReference type="EMBL" id="JACVVK020000014">
    <property type="protein sequence ID" value="KAK7504673.1"/>
    <property type="molecule type" value="Genomic_DNA"/>
</dbReference>
<proteinExistence type="predicted"/>
<organism evidence="2 3">
    <name type="scientific">Batillaria attramentaria</name>
    <dbReference type="NCBI Taxonomy" id="370345"/>
    <lineage>
        <taxon>Eukaryota</taxon>
        <taxon>Metazoa</taxon>
        <taxon>Spiralia</taxon>
        <taxon>Lophotrochozoa</taxon>
        <taxon>Mollusca</taxon>
        <taxon>Gastropoda</taxon>
        <taxon>Caenogastropoda</taxon>
        <taxon>Sorbeoconcha</taxon>
        <taxon>Cerithioidea</taxon>
        <taxon>Batillariidae</taxon>
        <taxon>Batillaria</taxon>
    </lineage>
</organism>
<accession>A0ABD0LZY9</accession>
<evidence type="ECO:0000313" key="3">
    <source>
        <dbReference type="Proteomes" id="UP001519460"/>
    </source>
</evidence>
<name>A0ABD0LZY9_9CAEN</name>
<dbReference type="Proteomes" id="UP001519460">
    <property type="component" value="Unassembled WGS sequence"/>
</dbReference>
<protein>
    <submittedName>
        <fullName evidence="2">Uncharacterized protein</fullName>
    </submittedName>
</protein>
<sequence>APLPASGLLRQVAASSHSPDDDVAARGSHSPEGEATLRRRHLNRFHMSERDRLFPLSGGLIDACPPGKDGSFCGGAFSCNFTAIDFSEFCSPERERHVPESGRERILGDFLKPSSQKQADCGPSVRFPAWESCLVVKDGLVTGDEVL</sequence>